<dbReference type="Pfam" id="PF20152">
    <property type="entry name" value="DUF6534"/>
    <property type="match status" value="1"/>
</dbReference>
<feature type="transmembrane region" description="Helical" evidence="3">
    <location>
        <begin position="122"/>
        <end position="143"/>
    </location>
</feature>
<protein>
    <recommendedName>
        <fullName evidence="4">DUF6534 domain-containing protein</fullName>
    </recommendedName>
</protein>
<keyword evidence="3" id="KW-0812">Transmembrane</keyword>
<evidence type="ECO:0000256" key="1">
    <source>
        <dbReference type="SAM" id="Coils"/>
    </source>
</evidence>
<evidence type="ECO:0000259" key="4">
    <source>
        <dbReference type="Pfam" id="PF20152"/>
    </source>
</evidence>
<dbReference type="OrthoDB" id="2755316at2759"/>
<dbReference type="Proteomes" id="UP000193067">
    <property type="component" value="Unassembled WGS sequence"/>
</dbReference>
<evidence type="ECO:0000256" key="3">
    <source>
        <dbReference type="SAM" id="Phobius"/>
    </source>
</evidence>
<feature type="domain" description="DUF6534" evidence="4">
    <location>
        <begin position="170"/>
        <end position="255"/>
    </location>
</feature>
<dbReference type="PANTHER" id="PTHR40465">
    <property type="entry name" value="CHROMOSOME 1, WHOLE GENOME SHOTGUN SEQUENCE"/>
    <property type="match status" value="1"/>
</dbReference>
<dbReference type="InterPro" id="IPR045339">
    <property type="entry name" value="DUF6534"/>
</dbReference>
<proteinExistence type="predicted"/>
<gene>
    <name evidence="5" type="ORF">PYCCODRAFT_1474612</name>
</gene>
<evidence type="ECO:0000313" key="5">
    <source>
        <dbReference type="EMBL" id="OSD06474.1"/>
    </source>
</evidence>
<dbReference type="PANTHER" id="PTHR40465:SF1">
    <property type="entry name" value="DUF6534 DOMAIN-CONTAINING PROTEIN"/>
    <property type="match status" value="1"/>
</dbReference>
<feature type="transmembrane region" description="Helical" evidence="3">
    <location>
        <begin position="231"/>
        <end position="251"/>
    </location>
</feature>
<feature type="transmembrane region" description="Helical" evidence="3">
    <location>
        <begin position="163"/>
        <end position="185"/>
    </location>
</feature>
<sequence length="383" mass="41874">MLASDLPGSNLDSTIGVVLVGLAVTSSLFGASTAQTVWYCKHYPNDRTFVKLLVAVVWTFTVTHLVLYGATMWIYLVQQKLVAFGQTALPWTSNLQILCNAFIVFTIQSFYVFRVMALSKSVALTAVLAVFLLADLALAATLFVKSLMTDTVSDYIKLQAFDIALSTVTATTDVLLSATLVTLLVRSRTGSPRSNRLINKLMFYTINTGLMTSFCAVLSLIMVLVSPATSIYVMFYYIGAHLYSVSLLATLNARAALRAQAQNLENTAALTQLADLLQRISPRPRPRPRPRDRQASGAPPTWGRAITPPLSIVVSIQRDTTVTFDEDLGAGCKAGAGVHSERSPRHGRLLDLDGAMERMYGQRARDSWIDVTRLTPSPDLNSQ</sequence>
<feature type="transmembrane region" description="Helical" evidence="3">
    <location>
        <begin position="52"/>
        <end position="75"/>
    </location>
</feature>
<name>A0A1Y2J0Y9_TRAC3</name>
<accession>A0A1Y2J0Y9</accession>
<dbReference type="EMBL" id="KZ084090">
    <property type="protein sequence ID" value="OSD06474.1"/>
    <property type="molecule type" value="Genomic_DNA"/>
</dbReference>
<evidence type="ECO:0000256" key="2">
    <source>
        <dbReference type="SAM" id="MobiDB-lite"/>
    </source>
</evidence>
<feature type="transmembrane region" description="Helical" evidence="3">
    <location>
        <begin position="95"/>
        <end position="113"/>
    </location>
</feature>
<reference evidence="5 6" key="1">
    <citation type="journal article" date="2015" name="Biotechnol. Biofuels">
        <title>Enhanced degradation of softwood versus hardwood by the white-rot fungus Pycnoporus coccineus.</title>
        <authorList>
            <person name="Couturier M."/>
            <person name="Navarro D."/>
            <person name="Chevret D."/>
            <person name="Henrissat B."/>
            <person name="Piumi F."/>
            <person name="Ruiz-Duenas F.J."/>
            <person name="Martinez A.T."/>
            <person name="Grigoriev I.V."/>
            <person name="Riley R."/>
            <person name="Lipzen A."/>
            <person name="Berrin J.G."/>
            <person name="Master E.R."/>
            <person name="Rosso M.N."/>
        </authorList>
    </citation>
    <scope>NUCLEOTIDE SEQUENCE [LARGE SCALE GENOMIC DNA]</scope>
    <source>
        <strain evidence="5 6">BRFM310</strain>
    </source>
</reference>
<feature type="transmembrane region" description="Helical" evidence="3">
    <location>
        <begin position="201"/>
        <end position="225"/>
    </location>
</feature>
<evidence type="ECO:0000313" key="6">
    <source>
        <dbReference type="Proteomes" id="UP000193067"/>
    </source>
</evidence>
<keyword evidence="6" id="KW-1185">Reference proteome</keyword>
<feature type="transmembrane region" description="Helical" evidence="3">
    <location>
        <begin position="15"/>
        <end position="40"/>
    </location>
</feature>
<keyword evidence="1" id="KW-0175">Coiled coil</keyword>
<dbReference type="STRING" id="1353009.A0A1Y2J0Y9"/>
<keyword evidence="3" id="KW-1133">Transmembrane helix</keyword>
<keyword evidence="3" id="KW-0472">Membrane</keyword>
<dbReference type="AlphaFoldDB" id="A0A1Y2J0Y9"/>
<feature type="coiled-coil region" evidence="1">
    <location>
        <begin position="247"/>
        <end position="274"/>
    </location>
</feature>
<organism evidence="5 6">
    <name type="scientific">Trametes coccinea (strain BRFM310)</name>
    <name type="common">Pycnoporus coccineus</name>
    <dbReference type="NCBI Taxonomy" id="1353009"/>
    <lineage>
        <taxon>Eukaryota</taxon>
        <taxon>Fungi</taxon>
        <taxon>Dikarya</taxon>
        <taxon>Basidiomycota</taxon>
        <taxon>Agaricomycotina</taxon>
        <taxon>Agaricomycetes</taxon>
        <taxon>Polyporales</taxon>
        <taxon>Polyporaceae</taxon>
        <taxon>Trametes</taxon>
    </lineage>
</organism>
<feature type="region of interest" description="Disordered" evidence="2">
    <location>
        <begin position="280"/>
        <end position="306"/>
    </location>
</feature>